<dbReference type="OrthoDB" id="9811841at2"/>
<dbReference type="STRING" id="1168035.SAMN05444280_11788"/>
<dbReference type="PANTHER" id="PTHR10357">
    <property type="entry name" value="ALPHA-AMYLASE FAMILY MEMBER"/>
    <property type="match status" value="1"/>
</dbReference>
<organism evidence="2 3">
    <name type="scientific">Tangfeifania diversioriginum</name>
    <dbReference type="NCBI Taxonomy" id="1168035"/>
    <lineage>
        <taxon>Bacteria</taxon>
        <taxon>Pseudomonadati</taxon>
        <taxon>Bacteroidota</taxon>
        <taxon>Bacteroidia</taxon>
        <taxon>Marinilabiliales</taxon>
        <taxon>Prolixibacteraceae</taxon>
        <taxon>Tangfeifania</taxon>
    </lineage>
</organism>
<accession>A0A1M6IQR6</accession>
<dbReference type="SUPFAM" id="SSF51445">
    <property type="entry name" value="(Trans)glycosidases"/>
    <property type="match status" value="1"/>
</dbReference>
<dbReference type="InterPro" id="IPR006047">
    <property type="entry name" value="GH13_cat_dom"/>
</dbReference>
<keyword evidence="3" id="KW-1185">Reference proteome</keyword>
<dbReference type="NCBIfam" id="TIGR02401">
    <property type="entry name" value="trehalose_TreY"/>
    <property type="match status" value="1"/>
</dbReference>
<evidence type="ECO:0000313" key="2">
    <source>
        <dbReference type="EMBL" id="SHJ36757.1"/>
    </source>
</evidence>
<reference evidence="2 3" key="1">
    <citation type="submission" date="2016-11" db="EMBL/GenBank/DDBJ databases">
        <authorList>
            <person name="Jaros S."/>
            <person name="Januszkiewicz K."/>
            <person name="Wedrychowicz H."/>
        </authorList>
    </citation>
    <scope>NUCLEOTIDE SEQUENCE [LARGE SCALE GENOMIC DNA]</scope>
    <source>
        <strain evidence="2 3">DSM 27063</strain>
    </source>
</reference>
<evidence type="ECO:0000313" key="3">
    <source>
        <dbReference type="Proteomes" id="UP000184050"/>
    </source>
</evidence>
<feature type="domain" description="Glycosyl hydrolase family 13 catalytic" evidence="1">
    <location>
        <begin position="4"/>
        <end position="438"/>
    </location>
</feature>
<dbReference type="GO" id="GO:0005992">
    <property type="term" value="P:trehalose biosynthetic process"/>
    <property type="evidence" value="ECO:0007669"/>
    <property type="project" value="TreeGrafter"/>
</dbReference>
<dbReference type="PANTHER" id="PTHR10357:SF216">
    <property type="entry name" value="MALTOOLIGOSYL TREHALOSE SYNTHASE-RELATED"/>
    <property type="match status" value="1"/>
</dbReference>
<evidence type="ECO:0000259" key="1">
    <source>
        <dbReference type="SMART" id="SM00642"/>
    </source>
</evidence>
<dbReference type="SMART" id="SM00642">
    <property type="entry name" value="Aamy"/>
    <property type="match status" value="1"/>
</dbReference>
<dbReference type="GO" id="GO:0047470">
    <property type="term" value="F:(1,4)-alpha-D-glucan 1-alpha-D-glucosylmutase activity"/>
    <property type="evidence" value="ECO:0007669"/>
    <property type="project" value="TreeGrafter"/>
</dbReference>
<dbReference type="EMBL" id="FQZE01000017">
    <property type="protein sequence ID" value="SHJ36757.1"/>
    <property type="molecule type" value="Genomic_DNA"/>
</dbReference>
<sequence length="894" mass="103892">MYNPISTYRFQFNKEFTLKDAEQLIPYLQKSGVKTIYASPVFEAVKGSTHGYDVTNPLRINPEIGTEQDFENLVGKLHENGIGWVQDIVPNHMAFSPENPWIYDVLEKGRDSAFYNFFDIQETHPDENLNGKLMLPFFGKPLEQLIEDGELSIGLDENGFRLNYFDNCYPLSVPAYPKLLDAENRVHIPLTVAAFLNAERNIRNFDELRQKLVADYSESIKTKEYVDDCLHTANSDSERLKTIIDALYYYPSYWKDTETKINFRRFFTINGLICVNIQHEHVFEATHKLIANWVKNGLVDGVRIDHIDGLYNPGEYLERLRKLLGDKTYIVVEKILEKDEEIPADWPVEGTTGYDFLGMVNNLLTNPEKGPFFYEYYNEWIDKTDDFEDVFYKKNSFILYHRLKGELDNLTRECISLSAVMKTETDEKILKKAIGEFLVFCPIYKIYRSPSKFMDHEKSMVREIIGQAAEKNPALEKPLLLLEDLFLLKLPGMENEVPQTDRLFRHCMQFTGPLMAKGIEDTAFYSYNPFICHNEVGDSPSYFGIRTETFHNYMKERFEKMPLTMNVISSHDTKRGEDARARLNVLSDVPEAWVAATKEWHKLNRDFKQFDGNKEIPTPNDEYLIYQVLCAHFPMDAKIDESFKKRLEEYLVKAMREAKVNSSWSDPDEFYENETIAFVRKILSPDAKFPASLKRFMEEIIPHGITNSITQLILKNTLPGVPDTFQGTEKWNLSFVDPDNRREVDFEQLSADLDWIIKNYQTDAANLAESLWHQPLDGQLKQWMNWLTLNERNQYPDLFQQGSYTPFKVSGKYKKHIIAFSRKFGHQHLIVILPLNTASMPANPDWEDTLVELPGTNVLALENRLTKQTLEAEKALNVEDLFDVVPFGFLRNPK</sequence>
<dbReference type="RefSeq" id="WP_073169728.1">
    <property type="nucleotide sequence ID" value="NZ_FQZE01000017.1"/>
</dbReference>
<dbReference type="Gene3D" id="3.20.20.80">
    <property type="entry name" value="Glycosidases"/>
    <property type="match status" value="4"/>
</dbReference>
<gene>
    <name evidence="2" type="ORF">SAMN05444280_11788</name>
</gene>
<dbReference type="GO" id="GO:0030980">
    <property type="term" value="P:alpha-glucan catabolic process"/>
    <property type="evidence" value="ECO:0007669"/>
    <property type="project" value="TreeGrafter"/>
</dbReference>
<protein>
    <submittedName>
        <fullName evidence="2">Maltooligosyl trehalose synthase</fullName>
    </submittedName>
</protein>
<dbReference type="InterPro" id="IPR012767">
    <property type="entry name" value="Trehalose_TreY"/>
</dbReference>
<dbReference type="CDD" id="cd11336">
    <property type="entry name" value="AmyAc_MTSase"/>
    <property type="match status" value="1"/>
</dbReference>
<dbReference type="Gene3D" id="3.30.1590.10">
    <property type="entry name" value="Maltooligosyl trehalose synthase, domain 2"/>
    <property type="match status" value="1"/>
</dbReference>
<dbReference type="Pfam" id="PF00128">
    <property type="entry name" value="Alpha-amylase"/>
    <property type="match status" value="1"/>
</dbReference>
<proteinExistence type="predicted"/>
<dbReference type="AlphaFoldDB" id="A0A1M6IQR6"/>
<dbReference type="InterPro" id="IPR017853">
    <property type="entry name" value="GH"/>
</dbReference>
<name>A0A1M6IQR6_9BACT</name>
<dbReference type="Proteomes" id="UP000184050">
    <property type="component" value="Unassembled WGS sequence"/>
</dbReference>